<dbReference type="Pfam" id="PF14391">
    <property type="entry name" value="DUF4421"/>
    <property type="match status" value="1"/>
</dbReference>
<dbReference type="InterPro" id="IPR025535">
    <property type="entry name" value="DUF4421"/>
</dbReference>
<evidence type="ECO:0000313" key="2">
    <source>
        <dbReference type="EMBL" id="BAU18700.1"/>
    </source>
</evidence>
<dbReference type="AlphaFoldDB" id="A0A0T7ANT9"/>
<feature type="chain" id="PRO_5006677923" description="DUF4421 domain-containing protein" evidence="1">
    <location>
        <begin position="21"/>
        <end position="396"/>
    </location>
</feature>
<feature type="signal peptide" evidence="1">
    <location>
        <begin position="1"/>
        <end position="20"/>
    </location>
</feature>
<sequence length="396" mass="46369">MPIKAIIFCLLMLLFTPATRAESSRKNISESTEWQRLDSVKWQRPDTTKRWFHRHLRNIGKTMGKMNDIDTTYIEPQRYNFTAMIQNTNNFEVYVLNNQQRHHLTLAPEPAIRIGPYLGWRWIFLGYTIDIKHPFFNSTEQKRKEFDLSLYSSKIGFDLYYRKTGQDFKIRRLSMDDKIDTTPLEGMSFDGVESTVKGFNIYYIFNHRRFSYPAAFSQSTTQRKSAGSPLIGIGYTKHTLKFDWAEFYRLAFKHLKMNGKIEDIEDLLETEEIRYTNISVSGGYAYNYVFAHNWLLAVSATLGLAYKHSGGKILEDNFSLRRIISNNINFIGTTRFGVVWNNTKWYAGTSLIMHSFSYHREHFSTRNLFGNLNFYVGMNFGKRGKAKQNKDKTATK</sequence>
<organism evidence="2 3">
    <name type="scientific">Prevotella intermedia</name>
    <dbReference type="NCBI Taxonomy" id="28131"/>
    <lineage>
        <taxon>Bacteria</taxon>
        <taxon>Pseudomonadati</taxon>
        <taxon>Bacteroidota</taxon>
        <taxon>Bacteroidia</taxon>
        <taxon>Bacteroidales</taxon>
        <taxon>Prevotellaceae</taxon>
        <taxon>Prevotella</taxon>
    </lineage>
</organism>
<evidence type="ECO:0000256" key="1">
    <source>
        <dbReference type="SAM" id="SignalP"/>
    </source>
</evidence>
<accession>A0A0T7ANT9</accession>
<proteinExistence type="predicted"/>
<reference evidence="2 3" key="1">
    <citation type="journal article" date="2016" name="DNA Res.">
        <title>The complete genome sequencing of Prevotella intermedia strain OMA14 and a subsequent fine-scale, intra-species genomic comparison reveal an unusual amplification of conjugative and mobile transposons and identify a novel Prevotella-lineage-specific repeat.</title>
        <authorList>
            <person name="Naito M."/>
            <person name="Ogura Y."/>
            <person name="Itoh T."/>
            <person name="Shoji M."/>
            <person name="Okamoto M."/>
            <person name="Hayashi T."/>
            <person name="Nakayama K."/>
        </authorList>
    </citation>
    <scope>NUCLEOTIDE SEQUENCE [LARGE SCALE GENOMIC DNA]</scope>
    <source>
        <strain evidence="2 3">OMA14</strain>
    </source>
</reference>
<protein>
    <recommendedName>
        <fullName evidence="4">DUF4421 domain-containing protein</fullName>
    </recommendedName>
</protein>
<gene>
    <name evidence="2" type="ORF">PIOMA14_II_0195</name>
</gene>
<dbReference type="RefSeq" id="WP_096408299.1">
    <property type="nucleotide sequence ID" value="NZ_AP014598.1"/>
</dbReference>
<dbReference type="EMBL" id="AP014598">
    <property type="protein sequence ID" value="BAU18700.1"/>
    <property type="molecule type" value="Genomic_DNA"/>
</dbReference>
<keyword evidence="1" id="KW-0732">Signal</keyword>
<dbReference type="STRING" id="28131.BWX40_10720"/>
<dbReference type="Proteomes" id="UP000217431">
    <property type="component" value="Chromosome II"/>
</dbReference>
<evidence type="ECO:0000313" key="3">
    <source>
        <dbReference type="Proteomes" id="UP000217431"/>
    </source>
</evidence>
<name>A0A0T7ANT9_PREIN</name>
<evidence type="ECO:0008006" key="4">
    <source>
        <dbReference type="Google" id="ProtNLM"/>
    </source>
</evidence>